<organism evidence="2 3">
    <name type="scientific">Diaporthe vaccinii</name>
    <dbReference type="NCBI Taxonomy" id="105482"/>
    <lineage>
        <taxon>Eukaryota</taxon>
        <taxon>Fungi</taxon>
        <taxon>Dikarya</taxon>
        <taxon>Ascomycota</taxon>
        <taxon>Pezizomycotina</taxon>
        <taxon>Sordariomycetes</taxon>
        <taxon>Sordariomycetidae</taxon>
        <taxon>Diaporthales</taxon>
        <taxon>Diaporthaceae</taxon>
        <taxon>Diaporthe</taxon>
        <taxon>Diaporthe eres species complex</taxon>
    </lineage>
</organism>
<feature type="region of interest" description="Disordered" evidence="1">
    <location>
        <begin position="34"/>
        <end position="53"/>
    </location>
</feature>
<sequence>MYHANAAGTSIKAGIFLSRVYPFATLQYPLSSLTTASHSQQHTESQILDKYRKKTPANNYPPLTAGLASCTQSLWAPSRKQ</sequence>
<proteinExistence type="predicted"/>
<evidence type="ECO:0000313" key="3">
    <source>
        <dbReference type="Proteomes" id="UP001600888"/>
    </source>
</evidence>
<reference evidence="2 3" key="1">
    <citation type="submission" date="2024-03" db="EMBL/GenBank/DDBJ databases">
        <title>A high-quality draft genome sequence of Diaporthe vaccinii, a causative agent of upright dieback and viscid rot disease in cranberry plants.</title>
        <authorList>
            <person name="Sarrasin M."/>
            <person name="Lang B.F."/>
            <person name="Burger G."/>
        </authorList>
    </citation>
    <scope>NUCLEOTIDE SEQUENCE [LARGE SCALE GENOMIC DNA]</scope>
    <source>
        <strain evidence="2 3">IS7</strain>
    </source>
</reference>
<gene>
    <name evidence="2" type="ORF">FJTKL_10639</name>
</gene>
<evidence type="ECO:0000256" key="1">
    <source>
        <dbReference type="SAM" id="MobiDB-lite"/>
    </source>
</evidence>
<name>A0ABR4EJJ2_9PEZI</name>
<dbReference type="Proteomes" id="UP001600888">
    <property type="component" value="Unassembled WGS sequence"/>
</dbReference>
<protein>
    <submittedName>
        <fullName evidence="2">Uncharacterized protein</fullName>
    </submittedName>
</protein>
<evidence type="ECO:0000313" key="2">
    <source>
        <dbReference type="EMBL" id="KAL2282570.1"/>
    </source>
</evidence>
<accession>A0ABR4EJJ2</accession>
<feature type="compositionally biased region" description="Polar residues" evidence="1">
    <location>
        <begin position="34"/>
        <end position="46"/>
    </location>
</feature>
<dbReference type="EMBL" id="JBAWTH010000049">
    <property type="protein sequence ID" value="KAL2282570.1"/>
    <property type="molecule type" value="Genomic_DNA"/>
</dbReference>
<keyword evidence="3" id="KW-1185">Reference proteome</keyword>
<comment type="caution">
    <text evidence="2">The sequence shown here is derived from an EMBL/GenBank/DDBJ whole genome shotgun (WGS) entry which is preliminary data.</text>
</comment>